<name>A0A2A2TAJ5_9CYAN</name>
<proteinExistence type="predicted"/>
<keyword evidence="2" id="KW-1185">Reference proteome</keyword>
<dbReference type="EMBL" id="NTFS01000721">
    <property type="protein sequence ID" value="PAX45729.1"/>
    <property type="molecule type" value="Genomic_DNA"/>
</dbReference>
<evidence type="ECO:0000313" key="1">
    <source>
        <dbReference type="EMBL" id="PAX45729.1"/>
    </source>
</evidence>
<protein>
    <submittedName>
        <fullName evidence="1">Uncharacterized protein</fullName>
    </submittedName>
</protein>
<reference evidence="1 2" key="1">
    <citation type="submission" date="2017-08" db="EMBL/GenBank/DDBJ databases">
        <title>Draft genome sequence of filamentous cyanobacterium Calothrix elsteri CCALA 953.</title>
        <authorList>
            <person name="Gagunashvili A.N."/>
            <person name="Elster J."/>
            <person name="Andresson O.S."/>
        </authorList>
    </citation>
    <scope>NUCLEOTIDE SEQUENCE [LARGE SCALE GENOMIC DNA]</scope>
    <source>
        <strain evidence="1 2">CCALA 953</strain>
    </source>
</reference>
<comment type="caution">
    <text evidence="1">The sequence shown here is derived from an EMBL/GenBank/DDBJ whole genome shotgun (WGS) entry which is preliminary data.</text>
</comment>
<accession>A0A2A2TAJ5</accession>
<dbReference type="Proteomes" id="UP000218238">
    <property type="component" value="Unassembled WGS sequence"/>
</dbReference>
<organism evidence="1 2">
    <name type="scientific">Brunnivagina elsteri CCALA 953</name>
    <dbReference type="NCBI Taxonomy" id="987040"/>
    <lineage>
        <taxon>Bacteria</taxon>
        <taxon>Bacillati</taxon>
        <taxon>Cyanobacteriota</taxon>
        <taxon>Cyanophyceae</taxon>
        <taxon>Nostocales</taxon>
        <taxon>Calotrichaceae</taxon>
        <taxon>Brunnivagina</taxon>
    </lineage>
</organism>
<evidence type="ECO:0000313" key="2">
    <source>
        <dbReference type="Proteomes" id="UP000218238"/>
    </source>
</evidence>
<gene>
    <name evidence="1" type="ORF">CK510_30230</name>
</gene>
<sequence>MLVWILILEINLKSLDDYQAINFVNIEILIKNIKKCHQEKFSLGYYQKSPSKKSVSILT</sequence>
<dbReference type="AlphaFoldDB" id="A0A2A2TAJ5"/>